<dbReference type="Pfam" id="PF01480">
    <property type="entry name" value="PWI"/>
    <property type="match status" value="1"/>
</dbReference>
<gene>
    <name evidence="7" type="ORF">BN9_048400</name>
</gene>
<dbReference type="InterPro" id="IPR023175">
    <property type="entry name" value="Vta1/CALS_N_sf"/>
</dbReference>
<dbReference type="EMBL" id="CAIX01000060">
    <property type="protein sequence ID" value="CCI44056.1"/>
    <property type="molecule type" value="Genomic_DNA"/>
</dbReference>
<dbReference type="InterPro" id="IPR014840">
    <property type="entry name" value="HRD"/>
</dbReference>
<comment type="caution">
    <text evidence="7">The sequence shown here is derived from an EMBL/GenBank/DDBJ whole genome shotgun (WGS) entry which is preliminary data.</text>
</comment>
<feature type="domain" description="PWI" evidence="6">
    <location>
        <begin position="486"/>
        <end position="587"/>
    </location>
</feature>
<dbReference type="PROSITE" id="PS50088">
    <property type="entry name" value="ANK_REPEAT"/>
    <property type="match status" value="3"/>
</dbReference>
<feature type="repeat" description="ANK" evidence="4">
    <location>
        <begin position="1091"/>
        <end position="1123"/>
    </location>
</feature>
<dbReference type="PRINTS" id="PR01415">
    <property type="entry name" value="ANKYRIN"/>
</dbReference>
<dbReference type="PANTHER" id="PTHR23148:SF0">
    <property type="entry name" value="SERINE_ARGININE REPETITIVE MATRIX PROTEIN 1"/>
    <property type="match status" value="1"/>
</dbReference>
<protein>
    <recommendedName>
        <fullName evidence="6">PWI domain-containing protein</fullName>
    </recommendedName>
</protein>
<dbReference type="GO" id="GO:0012505">
    <property type="term" value="C:endomembrane system"/>
    <property type="evidence" value="ECO:0007669"/>
    <property type="project" value="UniProtKB-SubCell"/>
</dbReference>
<dbReference type="InterPro" id="IPR039431">
    <property type="entry name" value="Vta1/CALS_N"/>
</dbReference>
<dbReference type="InterPro" id="IPR036770">
    <property type="entry name" value="Ankyrin_rpt-contain_sf"/>
</dbReference>
<dbReference type="STRING" id="65357.A0A024GB14"/>
<keyword evidence="8" id="KW-1185">Reference proteome</keyword>
<dbReference type="Pfam" id="PF04652">
    <property type="entry name" value="Vta1"/>
    <property type="match status" value="1"/>
</dbReference>
<feature type="region of interest" description="Disordered" evidence="5">
    <location>
        <begin position="93"/>
        <end position="121"/>
    </location>
</feature>
<dbReference type="PROSITE" id="PS51025">
    <property type="entry name" value="PWI"/>
    <property type="match status" value="1"/>
</dbReference>
<dbReference type="Gene3D" id="1.25.40.270">
    <property type="entry name" value="Vacuolar protein sorting-associated protein vta1"/>
    <property type="match status" value="1"/>
</dbReference>
<dbReference type="SUPFAM" id="SSF101233">
    <property type="entry name" value="PWI domain"/>
    <property type="match status" value="1"/>
</dbReference>
<sequence>MSAFYVPLDPTTPCEISYRKCLQKHLEENGATDSINAEDSSAASDNKLSVETLPMQLTEAQRESMPKPHRYNIIERLEKRYGGGTLVAYDNTESHSAQADTDSEHEDDEEDGGEDDDLYDSEDSFIDDVELQQNIEELHGQKNVVTKHSGFFVNAGDEIETVERKESEKTEKKVSGTTNRKSKKPKKSVCESSKAVKAFLDEWAEAASDWRPGENIQKSLQELREAAAKLAPMSKVFPRNLDDKLRAVDKVVVESHPNNWRVNGYFATLMAFLPFTKQYLKSNMLRLEGRDLAREAKDVVDNSIESLPQLIDNVVLTITSPEKPAQIVREAVKNDGSIAFQVHKIICELDVWITKENEYRQMLKNEDKKSLKVQDYAPLNIRQERNKIFNRILTKFPDDVMDIQTLRLLNKSVKSKGQKKVQGPKLTKSPSSVSPLTKKKPSPTPPHAVANAKKHTRAFKSRIFEQGTSAEQDSRYFNQNKKLLAKLKFPKCFDDKVDLNKVKIEVINQWIAERITSILGFEDEIVISMTINLLETKVDEPVNPREMQLALAGFLEKDAASFMQELWELLLSAQSHPTGISPAILEKKRKELEKQAIERERVRSVLQKKRETEQKARKDTPQAKDKERIREEVRQRASHDRRSVDRRSPPAPVPARPSAKSQARVRVRAPAIVPVQDLDQRLTRAIEGKVRAIVTKVVADKAINATEGNIDIQYAMEMGIKLRENDSSSEATEYLLGLMDRLERDKAQLPQHSQEEGKTICLNFALEVFSKAEEEENANQLSKNTARTYYAAGTFFDILSQFGELEEDLLEKRKYCKYRAATILKELNQRPVQTVTADENAVHNTKEQIANPPPPATANRAHLSETGSNRSISTDHSMPEPPLAANTINKLDHNASHQSSAPGKNGATINDVSENQINDAIELAKFAIASLKAKETQLAIERLNQALDSLRIDDPCSITKTMKNAENELLFMELSRSEQSKRGRNAAVLSDYTGNTLKNRLDLYRKTILFHIHGSAQDAAFRCKTHVLDLIAKLDDVTYLEQDLLKHQQNINAKDELGRTALHYACHSGAGGAVRFLLQQQALVDEADKEMGWTPLHYAALGGYERIVKSILIQAPALEITQNRKDVSRKNGTTPLMLAAGENHSRIVDILLQMGARVNETDIFDTNETPLDLAHRLNCALVGSQLFEVAHESAAYDKAKLGL</sequence>
<dbReference type="GO" id="GO:0005681">
    <property type="term" value="C:spliceosomal complex"/>
    <property type="evidence" value="ECO:0007669"/>
    <property type="project" value="TreeGrafter"/>
</dbReference>
<dbReference type="Proteomes" id="UP000053237">
    <property type="component" value="Unassembled WGS sequence"/>
</dbReference>
<feature type="repeat" description="ANK" evidence="4">
    <location>
        <begin position="1131"/>
        <end position="1163"/>
    </location>
</feature>
<feature type="region of interest" description="Disordered" evidence="5">
    <location>
        <begin position="607"/>
        <end position="665"/>
    </location>
</feature>
<keyword evidence="3" id="KW-0472">Membrane</keyword>
<evidence type="ECO:0000256" key="4">
    <source>
        <dbReference type="PROSITE-ProRule" id="PRU00023"/>
    </source>
</evidence>
<dbReference type="InterPro" id="IPR036483">
    <property type="entry name" value="PWI_dom_sf"/>
</dbReference>
<evidence type="ECO:0000313" key="7">
    <source>
        <dbReference type="EMBL" id="CCI44056.1"/>
    </source>
</evidence>
<dbReference type="InterPro" id="IPR052225">
    <property type="entry name" value="Ser/Arg_repetitive_matrix"/>
</dbReference>
<feature type="compositionally biased region" description="Basic and acidic residues" evidence="5">
    <location>
        <begin position="162"/>
        <end position="174"/>
    </location>
</feature>
<dbReference type="PANTHER" id="PTHR23148">
    <property type="entry name" value="SERINE/ARGININE REGULATED NUCLEAR MATRIX PROTEIN"/>
    <property type="match status" value="1"/>
</dbReference>
<evidence type="ECO:0000256" key="2">
    <source>
        <dbReference type="ARBA" id="ARBA00022664"/>
    </source>
</evidence>
<feature type="compositionally biased region" description="Polar residues" evidence="5">
    <location>
        <begin position="865"/>
        <end position="876"/>
    </location>
</feature>
<comment type="subcellular location">
    <subcellularLocation>
        <location evidence="1">Endomembrane system</location>
    </subcellularLocation>
</comment>
<organism evidence="7 8">
    <name type="scientific">Albugo candida</name>
    <dbReference type="NCBI Taxonomy" id="65357"/>
    <lineage>
        <taxon>Eukaryota</taxon>
        <taxon>Sar</taxon>
        <taxon>Stramenopiles</taxon>
        <taxon>Oomycota</taxon>
        <taxon>Peronosporomycetes</taxon>
        <taxon>Albuginales</taxon>
        <taxon>Albuginaceae</taxon>
        <taxon>Albugo</taxon>
    </lineage>
</organism>
<dbReference type="SUPFAM" id="SSF48403">
    <property type="entry name" value="Ankyrin repeat"/>
    <property type="match status" value="1"/>
</dbReference>
<dbReference type="AlphaFoldDB" id="A0A024GB14"/>
<evidence type="ECO:0000256" key="1">
    <source>
        <dbReference type="ARBA" id="ARBA00004308"/>
    </source>
</evidence>
<reference evidence="7 8" key="1">
    <citation type="submission" date="2012-05" db="EMBL/GenBank/DDBJ databases">
        <title>Recombination and specialization in a pathogen metapopulation.</title>
        <authorList>
            <person name="Gardiner A."/>
            <person name="Kemen E."/>
            <person name="Schultz-Larsen T."/>
            <person name="MacLean D."/>
            <person name="Van Oosterhout C."/>
            <person name="Jones J.D.G."/>
        </authorList>
    </citation>
    <scope>NUCLEOTIDE SEQUENCE [LARGE SCALE GENOMIC DNA]</scope>
    <source>
        <strain evidence="7 8">Ac Nc2</strain>
    </source>
</reference>
<keyword evidence="2" id="KW-0507">mRNA processing</keyword>
<evidence type="ECO:0000259" key="6">
    <source>
        <dbReference type="PROSITE" id="PS51025"/>
    </source>
</evidence>
<dbReference type="Pfam" id="PF08729">
    <property type="entry name" value="HUN"/>
    <property type="match status" value="1"/>
</dbReference>
<evidence type="ECO:0000256" key="3">
    <source>
        <dbReference type="ARBA" id="ARBA00023136"/>
    </source>
</evidence>
<keyword evidence="4" id="KW-0040">ANK repeat</keyword>
<dbReference type="Pfam" id="PF12796">
    <property type="entry name" value="Ank_2"/>
    <property type="match status" value="1"/>
</dbReference>
<feature type="compositionally biased region" description="Acidic residues" evidence="5">
    <location>
        <begin position="101"/>
        <end position="121"/>
    </location>
</feature>
<accession>A0A024GB14</accession>
<dbReference type="SMART" id="SM00248">
    <property type="entry name" value="ANK"/>
    <property type="match status" value="3"/>
</dbReference>
<dbReference type="GO" id="GO:0003723">
    <property type="term" value="F:RNA binding"/>
    <property type="evidence" value="ECO:0007669"/>
    <property type="project" value="TreeGrafter"/>
</dbReference>
<proteinExistence type="predicted"/>
<dbReference type="InterPro" id="IPR002483">
    <property type="entry name" value="PWI_dom"/>
</dbReference>
<dbReference type="InterPro" id="IPR002110">
    <property type="entry name" value="Ankyrin_rpt"/>
</dbReference>
<evidence type="ECO:0000313" key="8">
    <source>
        <dbReference type="Proteomes" id="UP000053237"/>
    </source>
</evidence>
<evidence type="ECO:0000256" key="5">
    <source>
        <dbReference type="SAM" id="MobiDB-lite"/>
    </source>
</evidence>
<dbReference type="GO" id="GO:0006397">
    <property type="term" value="P:mRNA processing"/>
    <property type="evidence" value="ECO:0007669"/>
    <property type="project" value="UniProtKB-KW"/>
</dbReference>
<feature type="compositionally biased region" description="Low complexity" evidence="5">
    <location>
        <begin position="420"/>
        <end position="436"/>
    </location>
</feature>
<feature type="region of interest" description="Disordered" evidence="5">
    <location>
        <begin position="414"/>
        <end position="453"/>
    </location>
</feature>
<dbReference type="OrthoDB" id="68076at2759"/>
<dbReference type="Gene3D" id="1.20.1390.10">
    <property type="entry name" value="PWI domain"/>
    <property type="match status" value="1"/>
</dbReference>
<dbReference type="Pfam" id="PF00023">
    <property type="entry name" value="Ank"/>
    <property type="match status" value="1"/>
</dbReference>
<name>A0A024GB14_9STRA</name>
<dbReference type="Gene3D" id="1.25.40.20">
    <property type="entry name" value="Ankyrin repeat-containing domain"/>
    <property type="match status" value="2"/>
</dbReference>
<feature type="region of interest" description="Disordered" evidence="5">
    <location>
        <begin position="162"/>
        <end position="186"/>
    </location>
</feature>
<feature type="compositionally biased region" description="Basic and acidic residues" evidence="5">
    <location>
        <begin position="607"/>
        <end position="648"/>
    </location>
</feature>
<dbReference type="PROSITE" id="PS50297">
    <property type="entry name" value="ANK_REP_REGION"/>
    <property type="match status" value="3"/>
</dbReference>
<dbReference type="InParanoid" id="A0A024GB14"/>
<feature type="repeat" description="ANK" evidence="4">
    <location>
        <begin position="1057"/>
        <end position="1089"/>
    </location>
</feature>
<dbReference type="GO" id="GO:0048024">
    <property type="term" value="P:regulation of mRNA splicing, via spliceosome"/>
    <property type="evidence" value="ECO:0007669"/>
    <property type="project" value="TreeGrafter"/>
</dbReference>
<feature type="region of interest" description="Disordered" evidence="5">
    <location>
        <begin position="836"/>
        <end position="886"/>
    </location>
</feature>
<dbReference type="SMART" id="SM00311">
    <property type="entry name" value="PWI"/>
    <property type="match status" value="1"/>
</dbReference>